<dbReference type="EMBL" id="JYDL01000018">
    <property type="protein sequence ID" value="KRX24307.1"/>
    <property type="molecule type" value="Genomic_DNA"/>
</dbReference>
<evidence type="ECO:0000313" key="2">
    <source>
        <dbReference type="Proteomes" id="UP000054630"/>
    </source>
</evidence>
<keyword evidence="2" id="KW-1185">Reference proteome</keyword>
<evidence type="ECO:0000313" key="1">
    <source>
        <dbReference type="EMBL" id="KRX24307.1"/>
    </source>
</evidence>
<proteinExistence type="predicted"/>
<reference evidence="1 2" key="1">
    <citation type="submission" date="2015-01" db="EMBL/GenBank/DDBJ databases">
        <title>Evolution of Trichinella species and genotypes.</title>
        <authorList>
            <person name="Korhonen P.K."/>
            <person name="Edoardo P."/>
            <person name="Giuseppe L.R."/>
            <person name="Gasser R.B."/>
        </authorList>
    </citation>
    <scope>NUCLEOTIDE SEQUENCE [LARGE SCALE GENOMIC DNA]</scope>
    <source>
        <strain evidence="1">ISS37</strain>
    </source>
</reference>
<sequence length="82" mass="9452">MYIIEAREIVDIPFIILFALYTFKLHERLLTRSNIFSSGTFTKSTNSAEFFLSSTHFKSSLKQAIMASEWLSPSFYLTDIST</sequence>
<dbReference type="AlphaFoldDB" id="A0A0V0SC69"/>
<organism evidence="1 2">
    <name type="scientific">Trichinella nelsoni</name>
    <dbReference type="NCBI Taxonomy" id="6336"/>
    <lineage>
        <taxon>Eukaryota</taxon>
        <taxon>Metazoa</taxon>
        <taxon>Ecdysozoa</taxon>
        <taxon>Nematoda</taxon>
        <taxon>Enoplea</taxon>
        <taxon>Dorylaimia</taxon>
        <taxon>Trichinellida</taxon>
        <taxon>Trichinellidae</taxon>
        <taxon>Trichinella</taxon>
    </lineage>
</organism>
<comment type="caution">
    <text evidence="1">The sequence shown here is derived from an EMBL/GenBank/DDBJ whole genome shotgun (WGS) entry which is preliminary data.</text>
</comment>
<dbReference type="Proteomes" id="UP000054630">
    <property type="component" value="Unassembled WGS sequence"/>
</dbReference>
<name>A0A0V0SC69_9BILA</name>
<protein>
    <submittedName>
        <fullName evidence="1">Uncharacterized protein</fullName>
    </submittedName>
</protein>
<gene>
    <name evidence="1" type="ORF">T07_14068</name>
</gene>
<accession>A0A0V0SC69</accession>